<gene>
    <name evidence="3" type="ORF">BCR42DRAFT_416992</name>
</gene>
<dbReference type="GO" id="GO:0015631">
    <property type="term" value="F:tubulin binding"/>
    <property type="evidence" value="ECO:0007669"/>
    <property type="project" value="TreeGrafter"/>
</dbReference>
<sequence length="733" mass="79658">MGVQSDLVCGADVGVQSDAILATPVEEKGVQTDNDDERQALVAPMTEGFGELSKDKVIDDGNMVEAFADGSSQDRDVKDSKSDNNAGTSNTMAALLASGAAALGLGAFARGNDSNDDSKPVLNHHDRSIQKNEQSPSSQSTDDKDDLNIEHSKSTDANPVDDTERDLSKSTNENVDDDINHDMNKESDDSIALAENDKQPQPEERTITRSEADDMIAAAVASALKKHQDEQVSAPSQAVAQQHLDANVSPLSALKASSIAKSLELTNDKRHTCDMSANEHHVTGGDNTRLSSDSKRSLSTDATTTTGSLSGTTSNNTTMEDHHSLAPGRPSSPPPPALLARSSMVIQQQNRGNGDRTIYPENSKGKWPMNQPPSTPTPRQSHQSDSNVETEDSRHHHATSPTHMARVNPNYFTKGNDHGSNDSYYNNNNNISATGTGASAGAGAAGAAASTLSFASSQQQPQQTTYPNSSATNTATTSASSPLAEPTIALITDTMMGHWLRKSPRNSGLLRNPLAQPHQRYVWMHPYTRTLYWSTHAPGTPNRDGKTKSAFIESMKVVPNPDEHLGSPQVSIQVSTSEGDMNLTAPDMNTHNTWAESLSYILSTSPESPDTRRMMKPRPTLGDEDSSRKKTRTSLLQDLFNHTNSSNSTTASKPSNNRHSMHNWPTSSERRHHGDIVEENDSHEDDDHVEQLEDLRMCCNGKHHLSHLERDRIHPNRPKYPKRSFRHSVAVGY</sequence>
<evidence type="ECO:0000256" key="1">
    <source>
        <dbReference type="SAM" id="MobiDB-lite"/>
    </source>
</evidence>
<feature type="compositionally biased region" description="Polar residues" evidence="1">
    <location>
        <begin position="131"/>
        <end position="140"/>
    </location>
</feature>
<dbReference type="GO" id="GO:0000226">
    <property type="term" value="P:microtubule cytoskeleton organization"/>
    <property type="evidence" value="ECO:0007669"/>
    <property type="project" value="TreeGrafter"/>
</dbReference>
<dbReference type="STRING" id="90262.A0A1X2ID81"/>
<accession>A0A1X2ID81</accession>
<dbReference type="InterPro" id="IPR053005">
    <property type="entry name" value="Nuclear_Pos-Cytoskel_Interact"/>
</dbReference>
<dbReference type="InterPro" id="IPR024774">
    <property type="entry name" value="PH_dom-Mcp5-type"/>
</dbReference>
<name>A0A1X2ID81_9FUNG</name>
<feature type="compositionally biased region" description="Low complexity" evidence="1">
    <location>
        <begin position="641"/>
        <end position="657"/>
    </location>
</feature>
<feature type="region of interest" description="Disordered" evidence="1">
    <location>
        <begin position="276"/>
        <end position="419"/>
    </location>
</feature>
<protein>
    <submittedName>
        <fullName evidence="3">Meiotic cell cortex C-terminal pleckstrin homology-domain-containing protein</fullName>
    </submittedName>
</protein>
<feature type="region of interest" description="Disordered" evidence="1">
    <location>
        <begin position="454"/>
        <end position="482"/>
    </location>
</feature>
<feature type="compositionally biased region" description="Basic and acidic residues" evidence="1">
    <location>
        <begin position="195"/>
        <end position="207"/>
    </location>
</feature>
<feature type="compositionally biased region" description="Basic and acidic residues" evidence="1">
    <location>
        <begin position="72"/>
        <end position="82"/>
    </location>
</feature>
<dbReference type="Proteomes" id="UP000193560">
    <property type="component" value="Unassembled WGS sequence"/>
</dbReference>
<feature type="compositionally biased region" description="Low complexity" evidence="1">
    <location>
        <begin position="299"/>
        <end position="318"/>
    </location>
</feature>
<feature type="region of interest" description="Disordered" evidence="1">
    <location>
        <begin position="603"/>
        <end position="672"/>
    </location>
</feature>
<proteinExistence type="predicted"/>
<dbReference type="GO" id="GO:0005543">
    <property type="term" value="F:phospholipid binding"/>
    <property type="evidence" value="ECO:0007669"/>
    <property type="project" value="InterPro"/>
</dbReference>
<feature type="compositionally biased region" description="Basic and acidic residues" evidence="1">
    <location>
        <begin position="116"/>
        <end position="130"/>
    </location>
</feature>
<dbReference type="GO" id="GO:0005938">
    <property type="term" value="C:cell cortex"/>
    <property type="evidence" value="ECO:0007669"/>
    <property type="project" value="InterPro"/>
</dbReference>
<dbReference type="PANTHER" id="PTHR28190:SF1">
    <property type="entry name" value="NUCLEAR MIGRATION PROTEIN NUM1"/>
    <property type="match status" value="1"/>
</dbReference>
<dbReference type="GO" id="GO:0005739">
    <property type="term" value="C:mitochondrion"/>
    <property type="evidence" value="ECO:0007669"/>
    <property type="project" value="TreeGrafter"/>
</dbReference>
<comment type="caution">
    <text evidence="3">The sequence shown here is derived from an EMBL/GenBank/DDBJ whole genome shotgun (WGS) entry which is preliminary data.</text>
</comment>
<keyword evidence="4" id="KW-1185">Reference proteome</keyword>
<feature type="region of interest" description="Disordered" evidence="1">
    <location>
        <begin position="713"/>
        <end position="733"/>
    </location>
</feature>
<evidence type="ECO:0000313" key="4">
    <source>
        <dbReference type="Proteomes" id="UP000193560"/>
    </source>
</evidence>
<organism evidence="3 4">
    <name type="scientific">Absidia repens</name>
    <dbReference type="NCBI Taxonomy" id="90262"/>
    <lineage>
        <taxon>Eukaryota</taxon>
        <taxon>Fungi</taxon>
        <taxon>Fungi incertae sedis</taxon>
        <taxon>Mucoromycota</taxon>
        <taxon>Mucoromycotina</taxon>
        <taxon>Mucoromycetes</taxon>
        <taxon>Mucorales</taxon>
        <taxon>Cunninghamellaceae</taxon>
        <taxon>Absidia</taxon>
    </lineage>
</organism>
<dbReference type="EMBL" id="MCGE01000014">
    <property type="protein sequence ID" value="ORZ14479.1"/>
    <property type="molecule type" value="Genomic_DNA"/>
</dbReference>
<feature type="region of interest" description="Disordered" evidence="1">
    <location>
        <begin position="111"/>
        <end position="207"/>
    </location>
</feature>
<dbReference type="PANTHER" id="PTHR28190">
    <property type="entry name" value="NUCLEAR MIGRATION PROTEIN NUM1"/>
    <property type="match status" value="1"/>
</dbReference>
<dbReference type="GO" id="GO:0032065">
    <property type="term" value="P:maintenance of protein location in cell cortex"/>
    <property type="evidence" value="ECO:0007669"/>
    <property type="project" value="InterPro"/>
</dbReference>
<dbReference type="AlphaFoldDB" id="A0A1X2ID81"/>
<reference evidence="3 4" key="1">
    <citation type="submission" date="2016-07" db="EMBL/GenBank/DDBJ databases">
        <title>Pervasive Adenine N6-methylation of Active Genes in Fungi.</title>
        <authorList>
            <consortium name="DOE Joint Genome Institute"/>
            <person name="Mondo S.J."/>
            <person name="Dannebaum R.O."/>
            <person name="Kuo R.C."/>
            <person name="Labutti K."/>
            <person name="Haridas S."/>
            <person name="Kuo A."/>
            <person name="Salamov A."/>
            <person name="Ahrendt S.R."/>
            <person name="Lipzen A."/>
            <person name="Sullivan W."/>
            <person name="Andreopoulos W.B."/>
            <person name="Clum A."/>
            <person name="Lindquist E."/>
            <person name="Daum C."/>
            <person name="Ramamoorthy G.K."/>
            <person name="Gryganskyi A."/>
            <person name="Culley D."/>
            <person name="Magnuson J.K."/>
            <person name="James T.Y."/>
            <person name="O'Malley M.A."/>
            <person name="Stajich J.E."/>
            <person name="Spatafora J.W."/>
            <person name="Visel A."/>
            <person name="Grigoriev I.V."/>
        </authorList>
    </citation>
    <scope>NUCLEOTIDE SEQUENCE [LARGE SCALE GENOMIC DNA]</scope>
    <source>
        <strain evidence="3 4">NRRL 1336</strain>
    </source>
</reference>
<evidence type="ECO:0000259" key="2">
    <source>
        <dbReference type="Pfam" id="PF12814"/>
    </source>
</evidence>
<feature type="compositionally biased region" description="Polar residues" evidence="1">
    <location>
        <begin position="377"/>
        <end position="387"/>
    </location>
</feature>
<feature type="compositionally biased region" description="Basic residues" evidence="1">
    <location>
        <begin position="715"/>
        <end position="726"/>
    </location>
</feature>
<feature type="compositionally biased region" description="Basic and acidic residues" evidence="1">
    <location>
        <begin position="178"/>
        <end position="188"/>
    </location>
</feature>
<dbReference type="OrthoDB" id="2149224at2759"/>
<dbReference type="Pfam" id="PF12814">
    <property type="entry name" value="Mcp5_PH"/>
    <property type="match status" value="1"/>
</dbReference>
<evidence type="ECO:0000313" key="3">
    <source>
        <dbReference type="EMBL" id="ORZ14479.1"/>
    </source>
</evidence>
<feature type="region of interest" description="Disordered" evidence="1">
    <location>
        <begin position="67"/>
        <end position="89"/>
    </location>
</feature>
<feature type="domain" description="Pleckstrin homology" evidence="2">
    <location>
        <begin position="488"/>
        <end position="603"/>
    </location>
</feature>